<accession>A0A1I8M5I6</accession>
<evidence type="ECO:0000256" key="4">
    <source>
        <dbReference type="ARBA" id="ARBA00022692"/>
    </source>
</evidence>
<keyword evidence="9" id="KW-1015">Disulfide bond</keyword>
<dbReference type="EnsemblMetazoa" id="MDOA001451-RC">
    <property type="protein sequence ID" value="MDOA001451-PC"/>
    <property type="gene ID" value="MDOA001451"/>
</dbReference>
<reference evidence="14" key="1">
    <citation type="submission" date="2020-05" db="UniProtKB">
        <authorList>
            <consortium name="EnsemblMetazoa"/>
        </authorList>
    </citation>
    <scope>IDENTIFICATION</scope>
    <source>
        <strain evidence="14">Aabys</strain>
    </source>
</reference>
<comment type="subcellular location">
    <subcellularLocation>
        <location evidence="1">Cell membrane</location>
        <topology evidence="1">Multi-pass membrane protein</topology>
    </subcellularLocation>
</comment>
<dbReference type="InterPro" id="IPR051384">
    <property type="entry name" value="Mth_GPCR"/>
</dbReference>
<dbReference type="InterPro" id="IPR017981">
    <property type="entry name" value="GPCR_2-like_7TM"/>
</dbReference>
<sequence>MTLIFKLSILVMLTGLLKCENLDLNLAPPKCPYRDTVDLSDVTPFENGSYLYENVLIPSAEVYEYNYRLAFRNIEEEAETHLRGCVCGKPKKCIKLCCKHGDYFNELTGECESIPEDMNIPIYLNVTSAEDEVKNVNLYREFVPLVGKPCWNLESLTLDTDMWTLNEDGTLYVHNDDALLDTVSYCLSPYRYNGSNEYVLVALSCPIKNEESFAVTFNTYAMAISVIFLAPTVLIYIFVPELRGNLRGKLLICYLISLIGGYSIISLINISEYVFEDIPCNILGFTCYFSFMSAFLWLSVLCFDIWLNFKDHSVDFSRQRHKLRFLFYSLYVWGTATLLMGLTMWAQWSDLVPKIYKPGIGDDICWLDTNKWSTALYFYGPNLLIILFNVGTFTILSLRIYRIRSDVAKLTQKQMFFKENAVVILRVFIILGLSWILDILSYFLRNYEAWDFLSILSDMRSALQGLLIFILFILKHNVLQSIRRSIFRLRNTNRPSIFSRLSFSKSSVTHGPQTEMEYIEVNPIEPRV</sequence>
<evidence type="ECO:0000256" key="2">
    <source>
        <dbReference type="ARBA" id="ARBA00008979"/>
    </source>
</evidence>
<dbReference type="GO" id="GO:0008528">
    <property type="term" value="F:G protein-coupled peptide receptor activity"/>
    <property type="evidence" value="ECO:0007669"/>
    <property type="project" value="TreeGrafter"/>
</dbReference>
<evidence type="ECO:0000256" key="12">
    <source>
        <dbReference type="ARBA" id="ARBA00023224"/>
    </source>
</evidence>
<proteinExistence type="inferred from homology"/>
<protein>
    <recommendedName>
        <fullName evidence="13">G-protein coupled receptors family 2 profile 2 domain-containing protein</fullName>
    </recommendedName>
</protein>
<dbReference type="InterPro" id="IPR000832">
    <property type="entry name" value="GPCR_2_secretin-like"/>
</dbReference>
<dbReference type="Gene3D" id="2.30.160.11">
    <property type="match status" value="1"/>
</dbReference>
<keyword evidence="4" id="KW-0812">Transmembrane</keyword>
<organism evidence="14">
    <name type="scientific">Musca domestica</name>
    <name type="common">House fly</name>
    <dbReference type="NCBI Taxonomy" id="7370"/>
    <lineage>
        <taxon>Eukaryota</taxon>
        <taxon>Metazoa</taxon>
        <taxon>Ecdysozoa</taxon>
        <taxon>Arthropoda</taxon>
        <taxon>Hexapoda</taxon>
        <taxon>Insecta</taxon>
        <taxon>Pterygota</taxon>
        <taxon>Neoptera</taxon>
        <taxon>Endopterygota</taxon>
        <taxon>Diptera</taxon>
        <taxon>Brachycera</taxon>
        <taxon>Muscomorpha</taxon>
        <taxon>Muscoidea</taxon>
        <taxon>Muscidae</taxon>
        <taxon>Musca</taxon>
    </lineage>
</organism>
<dbReference type="InterPro" id="IPR023311">
    <property type="entry name" value="Methusela_ecto_dom_2"/>
</dbReference>
<evidence type="ECO:0000256" key="9">
    <source>
        <dbReference type="ARBA" id="ARBA00023157"/>
    </source>
</evidence>
<keyword evidence="10" id="KW-0675">Receptor</keyword>
<dbReference type="STRING" id="7370.A0A1I8M5I6"/>
<dbReference type="PANTHER" id="PTHR47154">
    <property type="entry name" value="G-PROTEIN COUPLED RECEPTOR MTH-RELATED"/>
    <property type="match status" value="1"/>
</dbReference>
<evidence type="ECO:0000256" key="3">
    <source>
        <dbReference type="ARBA" id="ARBA00022475"/>
    </source>
</evidence>
<evidence type="ECO:0000259" key="13">
    <source>
        <dbReference type="PROSITE" id="PS50261"/>
    </source>
</evidence>
<evidence type="ECO:0000256" key="7">
    <source>
        <dbReference type="ARBA" id="ARBA00023040"/>
    </source>
</evidence>
<dbReference type="InterPro" id="IPR010596">
    <property type="entry name" value="Methuselah_N_dom"/>
</dbReference>
<dbReference type="VEuPathDB" id="VectorBase:MDOMA2_018728"/>
<dbReference type="Pfam" id="PF00002">
    <property type="entry name" value="7tm_2"/>
    <property type="match status" value="1"/>
</dbReference>
<keyword evidence="5" id="KW-0732">Signal</keyword>
<evidence type="ECO:0000256" key="11">
    <source>
        <dbReference type="ARBA" id="ARBA00023180"/>
    </source>
</evidence>
<gene>
    <name evidence="14" type="primary">101895631</name>
</gene>
<dbReference type="InterPro" id="IPR036272">
    <property type="entry name" value="Methuselah_N_sf"/>
</dbReference>
<feature type="domain" description="G-protein coupled receptors family 2 profile 2" evidence="13">
    <location>
        <begin position="214"/>
        <end position="476"/>
    </location>
</feature>
<evidence type="ECO:0000256" key="10">
    <source>
        <dbReference type="ARBA" id="ARBA00023170"/>
    </source>
</evidence>
<evidence type="ECO:0000313" key="14">
    <source>
        <dbReference type="EnsemblMetazoa" id="MDOA001451-PC"/>
    </source>
</evidence>
<keyword evidence="3" id="KW-1003">Cell membrane</keyword>
<keyword evidence="7" id="KW-0297">G-protein coupled receptor</keyword>
<comment type="similarity">
    <text evidence="2">Belongs to the G-protein coupled receptor 2 family. Mth subfamily.</text>
</comment>
<dbReference type="Gene3D" id="2.170.180.11">
    <property type="entry name" value="Methuselah ectodomain, domain 2"/>
    <property type="match status" value="1"/>
</dbReference>
<dbReference type="GO" id="GO:0005886">
    <property type="term" value="C:plasma membrane"/>
    <property type="evidence" value="ECO:0007669"/>
    <property type="project" value="UniProtKB-SubCell"/>
</dbReference>
<evidence type="ECO:0000256" key="1">
    <source>
        <dbReference type="ARBA" id="ARBA00004651"/>
    </source>
</evidence>
<dbReference type="PANTHER" id="PTHR47154:SF2">
    <property type="entry name" value="G-PROTEIN COUPLED RECEPTOR MTH-RELATED"/>
    <property type="match status" value="1"/>
</dbReference>
<dbReference type="SUPFAM" id="SSF81321">
    <property type="entry name" value="Family A G protein-coupled receptor-like"/>
    <property type="match status" value="1"/>
</dbReference>
<keyword evidence="12" id="KW-0807">Transducer</keyword>
<evidence type="ECO:0000256" key="8">
    <source>
        <dbReference type="ARBA" id="ARBA00023136"/>
    </source>
</evidence>
<dbReference type="SUPFAM" id="SSF63877">
    <property type="entry name" value="Methuselah ectodomain"/>
    <property type="match status" value="1"/>
</dbReference>
<dbReference type="InterPro" id="IPR044860">
    <property type="entry name" value="Methusela_ecto_dom_1"/>
</dbReference>
<dbReference type="Gene3D" id="1.20.1070.10">
    <property type="entry name" value="Rhodopsin 7-helix transmembrane proteins"/>
    <property type="match status" value="1"/>
</dbReference>
<evidence type="ECO:0000256" key="5">
    <source>
        <dbReference type="ARBA" id="ARBA00022729"/>
    </source>
</evidence>
<dbReference type="CDD" id="cd15039">
    <property type="entry name" value="7tmB3_Methuselah-like"/>
    <property type="match status" value="1"/>
</dbReference>
<dbReference type="AlphaFoldDB" id="A0A1I8M5I6"/>
<keyword evidence="6" id="KW-1133">Transmembrane helix</keyword>
<dbReference type="GO" id="GO:0007166">
    <property type="term" value="P:cell surface receptor signaling pathway"/>
    <property type="evidence" value="ECO:0007669"/>
    <property type="project" value="InterPro"/>
</dbReference>
<dbReference type="OrthoDB" id="6134459at2759"/>
<dbReference type="VEuPathDB" id="VectorBase:MDOA001451"/>
<dbReference type="Pfam" id="PF06652">
    <property type="entry name" value="Methuselah_N"/>
    <property type="match status" value="1"/>
</dbReference>
<keyword evidence="8" id="KW-0472">Membrane</keyword>
<keyword evidence="11" id="KW-0325">Glycoprotein</keyword>
<evidence type="ECO:0000256" key="6">
    <source>
        <dbReference type="ARBA" id="ARBA00022989"/>
    </source>
</evidence>
<dbReference type="PROSITE" id="PS50261">
    <property type="entry name" value="G_PROTEIN_RECEP_F2_4"/>
    <property type="match status" value="1"/>
</dbReference>
<name>A0A1I8M5I6_MUSDO</name>